<dbReference type="PROSITE" id="PS51180">
    <property type="entry name" value="BRO1"/>
    <property type="match status" value="1"/>
</dbReference>
<dbReference type="PANTHER" id="PTHR23030:SF39">
    <property type="entry name" value="PROGRAMMED CELL DEATH 6-INTERACTING PROTEIN"/>
    <property type="match status" value="1"/>
</dbReference>
<evidence type="ECO:0000259" key="3">
    <source>
        <dbReference type="PROSITE" id="PS51180"/>
    </source>
</evidence>
<dbReference type="SMART" id="SM01041">
    <property type="entry name" value="BRO1"/>
    <property type="match status" value="1"/>
</dbReference>
<dbReference type="Gene3D" id="1.20.120.560">
    <property type="entry name" value="alix/aip1 in complex with the ypdl late domain"/>
    <property type="match status" value="1"/>
</dbReference>
<feature type="compositionally biased region" description="Low complexity" evidence="2">
    <location>
        <begin position="750"/>
        <end position="760"/>
    </location>
</feature>
<feature type="compositionally biased region" description="Low complexity" evidence="2">
    <location>
        <begin position="769"/>
        <end position="780"/>
    </location>
</feature>
<dbReference type="EMBL" id="JASJQH010006946">
    <property type="protein sequence ID" value="KAK9722598.1"/>
    <property type="molecule type" value="Genomic_DNA"/>
</dbReference>
<organism evidence="4 5">
    <name type="scientific">Basidiobolus ranarum</name>
    <dbReference type="NCBI Taxonomy" id="34480"/>
    <lineage>
        <taxon>Eukaryota</taxon>
        <taxon>Fungi</taxon>
        <taxon>Fungi incertae sedis</taxon>
        <taxon>Zoopagomycota</taxon>
        <taxon>Entomophthoromycotina</taxon>
        <taxon>Basidiobolomycetes</taxon>
        <taxon>Basidiobolales</taxon>
        <taxon>Basidiobolaceae</taxon>
        <taxon>Basidiobolus</taxon>
    </lineage>
</organism>
<accession>A0ABR2W800</accession>
<dbReference type="Pfam" id="PF13949">
    <property type="entry name" value="ALIX_LYPXL_bnd"/>
    <property type="match status" value="1"/>
</dbReference>
<reference evidence="4 5" key="1">
    <citation type="submission" date="2023-04" db="EMBL/GenBank/DDBJ databases">
        <title>Genome of Basidiobolus ranarum AG-B5.</title>
        <authorList>
            <person name="Stajich J.E."/>
            <person name="Carter-House D."/>
            <person name="Gryganskyi A."/>
        </authorList>
    </citation>
    <scope>NUCLEOTIDE SEQUENCE [LARGE SCALE GENOMIC DNA]</scope>
    <source>
        <strain evidence="4 5">AG-B5</strain>
    </source>
</reference>
<comment type="similarity">
    <text evidence="1">Belongs to the palA/RIM20 family.</text>
</comment>
<dbReference type="InterPro" id="IPR025304">
    <property type="entry name" value="ALIX_V_dom"/>
</dbReference>
<gene>
    <name evidence="4" type="primary">RIM20</name>
    <name evidence="4" type="ORF">K7432_002588</name>
</gene>
<evidence type="ECO:0000313" key="4">
    <source>
        <dbReference type="EMBL" id="KAK9722598.1"/>
    </source>
</evidence>
<evidence type="ECO:0000256" key="1">
    <source>
        <dbReference type="ARBA" id="ARBA00038154"/>
    </source>
</evidence>
<feature type="compositionally biased region" description="Polar residues" evidence="2">
    <location>
        <begin position="793"/>
        <end position="802"/>
    </location>
</feature>
<evidence type="ECO:0000313" key="5">
    <source>
        <dbReference type="Proteomes" id="UP001479436"/>
    </source>
</evidence>
<dbReference type="InterPro" id="IPR038499">
    <property type="entry name" value="BRO1_sf"/>
</dbReference>
<dbReference type="Pfam" id="PF03097">
    <property type="entry name" value="BRO1"/>
    <property type="match status" value="1"/>
</dbReference>
<sequence length="811" mass="91023">MTTNILAIDLKKTESVQLTKPLREYIADSYSEPPELYVDDYRVIEALRADCVNAEVHQNSLNRLIKYYGQLVFISTKFPSDVNIAFTWHNAFTKVKHPEQKNLHYERACILFNIGAMYSQLGQAENRSSSEGLKRACQHFQSAAGVFKYIQENLLSELRCSPTADMAMPVLNALINLMLAQAQECFWQKAVKDQMKDTIIAKLAESVANFYDAAYDISSHNALHSLFGQQWMTQMQIKPNHFHAAALFRKSCECISQNKYGEEISRLRGADEYVKKGLELQKYGRESVINDLKSLQAIIQKNLNRAEKDNDMIYLELVPDLTNIPSIAPADMVKATPPQEITSPGSFMTEQSIIGPPLFSRLVPFAVHQAASIYADRRDQLIKHDIADILDDLNVDYHELLQTLNLPDSLRALEQPIGLPPSLLAKADEVRSEGGVTHLNSLIQTIKDLASQDSYLLDEAFASLTQEAEDDEEMRSQFSDRWARPSSKSLTANLTEQGQKFKQTLESAGKSDSIVRAKLESWKKFIDLLSGSRTELERAVPTLNGPSGIDNDLVGQLQALLYEMDEKIKARKKLVSEIRGFAEQDDIGPSLLRATVAISANASSPIVNIETAHFEDLFSQELGKYDHYIELVKEESVAQEELLENLKEINVQFVAARRGSSQVQSREKALQNLDVAYGKYKEILNNLQEGAKFYRDFEKILQKFLESCKDFSFARKMESKDYLSQLTRSVTGLRVSQTGPTPSAPPSMPPSSDNSSPKPSYQIPSLGGYNYSSPSKNSPNTRAPIAGAWNPSIPINYSNHSTPPKEDNSKY</sequence>
<keyword evidence="5" id="KW-1185">Reference proteome</keyword>
<comment type="caution">
    <text evidence="4">The sequence shown here is derived from an EMBL/GenBank/DDBJ whole genome shotgun (WGS) entry which is preliminary data.</text>
</comment>
<dbReference type="PANTHER" id="PTHR23030">
    <property type="entry name" value="PCD6 INTERACTING PROTEIN-RELATED"/>
    <property type="match status" value="1"/>
</dbReference>
<feature type="region of interest" description="Disordered" evidence="2">
    <location>
        <begin position="732"/>
        <end position="811"/>
    </location>
</feature>
<dbReference type="Gene3D" id="1.25.40.280">
    <property type="entry name" value="alix/aip1 like domains"/>
    <property type="match status" value="1"/>
</dbReference>
<evidence type="ECO:0000256" key="2">
    <source>
        <dbReference type="SAM" id="MobiDB-lite"/>
    </source>
</evidence>
<proteinExistence type="inferred from homology"/>
<protein>
    <submittedName>
        <fullName evidence="4">PH-response regulator protein palA/rim20</fullName>
    </submittedName>
</protein>
<feature type="domain" description="BRO1" evidence="3">
    <location>
        <begin position="4"/>
        <end position="397"/>
    </location>
</feature>
<dbReference type="Gene3D" id="1.20.140.50">
    <property type="entry name" value="alix/aip1 like domains"/>
    <property type="match status" value="1"/>
</dbReference>
<dbReference type="CDD" id="cd09241">
    <property type="entry name" value="BRO1_ScRim20-like"/>
    <property type="match status" value="1"/>
</dbReference>
<name>A0ABR2W800_9FUNG</name>
<dbReference type="InterPro" id="IPR004328">
    <property type="entry name" value="BRO1_dom"/>
</dbReference>
<dbReference type="Proteomes" id="UP001479436">
    <property type="component" value="Unassembled WGS sequence"/>
</dbReference>